<keyword evidence="2" id="KW-1185">Reference proteome</keyword>
<evidence type="ECO:0000313" key="2">
    <source>
        <dbReference type="Proteomes" id="UP001501169"/>
    </source>
</evidence>
<protein>
    <submittedName>
        <fullName evidence="1">Uncharacterized protein</fullName>
    </submittedName>
</protein>
<dbReference type="EMBL" id="BAAAEO010000007">
    <property type="protein sequence ID" value="GAA0565494.1"/>
    <property type="molecule type" value="Genomic_DNA"/>
</dbReference>
<reference evidence="2" key="1">
    <citation type="journal article" date="2019" name="Int. J. Syst. Evol. Microbiol.">
        <title>The Global Catalogue of Microorganisms (GCM) 10K type strain sequencing project: providing services to taxonomists for standard genome sequencing and annotation.</title>
        <authorList>
            <consortium name="The Broad Institute Genomics Platform"/>
            <consortium name="The Broad Institute Genome Sequencing Center for Infectious Disease"/>
            <person name="Wu L."/>
            <person name="Ma J."/>
        </authorList>
    </citation>
    <scope>NUCLEOTIDE SEQUENCE [LARGE SCALE GENOMIC DNA]</scope>
    <source>
        <strain evidence="2">JCM 14331</strain>
    </source>
</reference>
<dbReference type="Proteomes" id="UP001501169">
    <property type="component" value="Unassembled WGS sequence"/>
</dbReference>
<accession>A0ABP3PDQ0</accession>
<gene>
    <name evidence="1" type="ORF">GCM10009098_37010</name>
</gene>
<proteinExistence type="predicted"/>
<name>A0ABP3PDQ0_9GAMM</name>
<comment type="caution">
    <text evidence="1">The sequence shown here is derived from an EMBL/GenBank/DDBJ whole genome shotgun (WGS) entry which is preliminary data.</text>
</comment>
<evidence type="ECO:0000313" key="1">
    <source>
        <dbReference type="EMBL" id="GAA0565494.1"/>
    </source>
</evidence>
<organism evidence="1 2">
    <name type="scientific">Rheinheimera aquimaris</name>
    <dbReference type="NCBI Taxonomy" id="412437"/>
    <lineage>
        <taxon>Bacteria</taxon>
        <taxon>Pseudomonadati</taxon>
        <taxon>Pseudomonadota</taxon>
        <taxon>Gammaproteobacteria</taxon>
        <taxon>Chromatiales</taxon>
        <taxon>Chromatiaceae</taxon>
        <taxon>Rheinheimera</taxon>
    </lineage>
</organism>
<sequence>MQLKAGLAATNEDYAFSSLDFSSVILQSKLQKLSTQYYTVLTHPSRTYV</sequence>